<keyword evidence="3" id="KW-1185">Reference proteome</keyword>
<name>A0AAV1A020_VICFA</name>
<accession>A0AAV1A020</accession>
<protein>
    <submittedName>
        <fullName evidence="2">Uncharacterized protein</fullName>
    </submittedName>
</protein>
<dbReference type="PANTHER" id="PTHR37215:SF1">
    <property type="entry name" value="ACYL-COA-BINDING DOMAIN PROTEIN"/>
    <property type="match status" value="1"/>
</dbReference>
<dbReference type="AlphaFoldDB" id="A0AAV1A020"/>
<proteinExistence type="predicted"/>
<evidence type="ECO:0000256" key="1">
    <source>
        <dbReference type="SAM" id="Coils"/>
    </source>
</evidence>
<dbReference type="EMBL" id="OX451738">
    <property type="protein sequence ID" value="CAI8602619.1"/>
    <property type="molecule type" value="Genomic_DNA"/>
</dbReference>
<evidence type="ECO:0000313" key="2">
    <source>
        <dbReference type="EMBL" id="CAI8602619.1"/>
    </source>
</evidence>
<gene>
    <name evidence="2" type="ORF">VFH_III049160</name>
</gene>
<dbReference type="Proteomes" id="UP001157006">
    <property type="component" value="Chromosome 3"/>
</dbReference>
<organism evidence="2 3">
    <name type="scientific">Vicia faba</name>
    <name type="common">Broad bean</name>
    <name type="synonym">Faba vulgaris</name>
    <dbReference type="NCBI Taxonomy" id="3906"/>
    <lineage>
        <taxon>Eukaryota</taxon>
        <taxon>Viridiplantae</taxon>
        <taxon>Streptophyta</taxon>
        <taxon>Embryophyta</taxon>
        <taxon>Tracheophyta</taxon>
        <taxon>Spermatophyta</taxon>
        <taxon>Magnoliopsida</taxon>
        <taxon>eudicotyledons</taxon>
        <taxon>Gunneridae</taxon>
        <taxon>Pentapetalae</taxon>
        <taxon>rosids</taxon>
        <taxon>fabids</taxon>
        <taxon>Fabales</taxon>
        <taxon>Fabaceae</taxon>
        <taxon>Papilionoideae</taxon>
        <taxon>50 kb inversion clade</taxon>
        <taxon>NPAAA clade</taxon>
        <taxon>Hologalegina</taxon>
        <taxon>IRL clade</taxon>
        <taxon>Fabeae</taxon>
        <taxon>Vicia</taxon>
    </lineage>
</organism>
<dbReference type="PANTHER" id="PTHR37215">
    <property type="entry name" value="ACYL-COA-BINDING DOMAIN PROTEIN"/>
    <property type="match status" value="1"/>
</dbReference>
<feature type="coiled-coil region" evidence="1">
    <location>
        <begin position="100"/>
        <end position="131"/>
    </location>
</feature>
<sequence>MVRMKRRSTLVSLAFLMFMGIAVYFRLWAIDYNISIDDSEILRRQFDIANREAMDESAEWRQKYDLEVDRANKCSKELQVFKESSRKVDDASSSGINHKFAVLQKENAILLERVETLKRELEEEKLKCNSRYMN</sequence>
<evidence type="ECO:0000313" key="3">
    <source>
        <dbReference type="Proteomes" id="UP001157006"/>
    </source>
</evidence>
<reference evidence="2 3" key="1">
    <citation type="submission" date="2023-01" db="EMBL/GenBank/DDBJ databases">
        <authorList>
            <person name="Kreplak J."/>
        </authorList>
    </citation>
    <scope>NUCLEOTIDE SEQUENCE [LARGE SCALE GENOMIC DNA]</scope>
</reference>
<keyword evidence="1" id="KW-0175">Coiled coil</keyword>